<dbReference type="GO" id="GO:0003677">
    <property type="term" value="F:DNA binding"/>
    <property type="evidence" value="ECO:0007669"/>
    <property type="project" value="InterPro"/>
</dbReference>
<keyword evidence="4" id="KW-1185">Reference proteome</keyword>
<dbReference type="CDD" id="cd12148">
    <property type="entry name" value="fungal_TF_MHR"/>
    <property type="match status" value="1"/>
</dbReference>
<dbReference type="GO" id="GO:0008270">
    <property type="term" value="F:zinc ion binding"/>
    <property type="evidence" value="ECO:0007669"/>
    <property type="project" value="InterPro"/>
</dbReference>
<dbReference type="InterPro" id="IPR007219">
    <property type="entry name" value="XnlR_reg_dom"/>
</dbReference>
<sequence length="647" mass="71725">MPPRLITRLCYAANTVVFDSGEKIQALVHRLSTLEGSVLVNPNQAVSRDADTRAKLQAFAPTPPASHGTTRSVDVDFYSEKSAPGTPDGGGLGGKHHAIEARDLIQEELSRNGLLSQNQRRVLETAVSFVVEISRGECGDLFRWSRKQDFSTEITAGEIAHVILATQKSVPNPPELYLQSIDHIPPKVAERIALALLEGKGDEQTLNLYRILIHFKALVVLYDAQMRDQHSLAVQQHVRELQMHHLHAAIAGLSRVSLLAPPSLLLLQALVAGAMLMQIAGDPNACWSLTAVACRTMMALGYHNIRDTTPLNDLDEEIYAAVAWCIHFDRCMSFLLVRPPTLPSLDFTPAPLIRTNPRNILGDPVLLMMEMAPVQEKILELTLKSAFKKPRVGVVLKEEVDSLRVEMSNIYARLETARLPYDSTCAEGLLHWQSLEFKFFSTLTAIHRLSPTITSDPVEREECLRCARKALVCITDIQNEYATQGFFVDECNPYMSWTVLSYPLCPFFVVFCNVVGTSNAQDFRMLEEVTAGMANVTTGQECAIRLCKLCSAMVNLCRPLIEGVQPVGNISLANQEILHTSQNGNVMSINPVPEPGHGLCATDFNGESCDGQGLVSWDDDMMWQLFQNQPSLNWFNTNILDSTTNFL</sequence>
<keyword evidence="1" id="KW-0539">Nucleus</keyword>
<proteinExistence type="predicted"/>
<dbReference type="AlphaFoldDB" id="A0A6A5WIU0"/>
<protein>
    <recommendedName>
        <fullName evidence="2">Xylanolytic transcriptional activator regulatory domain-containing protein</fullName>
    </recommendedName>
</protein>
<dbReference type="InterPro" id="IPR050987">
    <property type="entry name" value="AtrR-like"/>
</dbReference>
<evidence type="ECO:0000259" key="2">
    <source>
        <dbReference type="SMART" id="SM00906"/>
    </source>
</evidence>
<dbReference type="SMART" id="SM00906">
    <property type="entry name" value="Fungal_trans"/>
    <property type="match status" value="1"/>
</dbReference>
<reference evidence="3" key="1">
    <citation type="journal article" date="2020" name="Stud. Mycol.">
        <title>101 Dothideomycetes genomes: a test case for predicting lifestyles and emergence of pathogens.</title>
        <authorList>
            <person name="Haridas S."/>
            <person name="Albert R."/>
            <person name="Binder M."/>
            <person name="Bloem J."/>
            <person name="Labutti K."/>
            <person name="Salamov A."/>
            <person name="Andreopoulos B."/>
            <person name="Baker S."/>
            <person name="Barry K."/>
            <person name="Bills G."/>
            <person name="Bluhm B."/>
            <person name="Cannon C."/>
            <person name="Castanera R."/>
            <person name="Culley D."/>
            <person name="Daum C."/>
            <person name="Ezra D."/>
            <person name="Gonzalez J."/>
            <person name="Henrissat B."/>
            <person name="Kuo A."/>
            <person name="Liang C."/>
            <person name="Lipzen A."/>
            <person name="Lutzoni F."/>
            <person name="Magnuson J."/>
            <person name="Mondo S."/>
            <person name="Nolan M."/>
            <person name="Ohm R."/>
            <person name="Pangilinan J."/>
            <person name="Park H.-J."/>
            <person name="Ramirez L."/>
            <person name="Alfaro M."/>
            <person name="Sun H."/>
            <person name="Tritt A."/>
            <person name="Yoshinaga Y."/>
            <person name="Zwiers L.-H."/>
            <person name="Turgeon B."/>
            <person name="Goodwin S."/>
            <person name="Spatafora J."/>
            <person name="Crous P."/>
            <person name="Grigoriev I."/>
        </authorList>
    </citation>
    <scope>NUCLEOTIDE SEQUENCE</scope>
    <source>
        <strain evidence="3">CBS 123094</strain>
    </source>
</reference>
<dbReference type="PANTHER" id="PTHR46910:SF5">
    <property type="entry name" value="ZN(II)2CYS6 TRANSCRIPTION FACTOR (EUROFUNG)"/>
    <property type="match status" value="1"/>
</dbReference>
<evidence type="ECO:0000256" key="1">
    <source>
        <dbReference type="ARBA" id="ARBA00023242"/>
    </source>
</evidence>
<accession>A0A6A5WIU0</accession>
<dbReference type="Proteomes" id="UP000799779">
    <property type="component" value="Unassembled WGS sequence"/>
</dbReference>
<dbReference type="OrthoDB" id="39175at2759"/>
<feature type="domain" description="Xylanolytic transcriptional activator regulatory" evidence="2">
    <location>
        <begin position="286"/>
        <end position="357"/>
    </location>
</feature>
<evidence type="ECO:0000313" key="3">
    <source>
        <dbReference type="EMBL" id="KAF2001763.1"/>
    </source>
</evidence>
<dbReference type="GO" id="GO:0003700">
    <property type="term" value="F:DNA-binding transcription factor activity"/>
    <property type="evidence" value="ECO:0007669"/>
    <property type="project" value="InterPro"/>
</dbReference>
<evidence type="ECO:0000313" key="4">
    <source>
        <dbReference type="Proteomes" id="UP000799779"/>
    </source>
</evidence>
<dbReference type="PANTHER" id="PTHR46910">
    <property type="entry name" value="TRANSCRIPTION FACTOR PDR1"/>
    <property type="match status" value="1"/>
</dbReference>
<dbReference type="EMBL" id="ML977581">
    <property type="protein sequence ID" value="KAF2001763.1"/>
    <property type="molecule type" value="Genomic_DNA"/>
</dbReference>
<organism evidence="3 4">
    <name type="scientific">Amniculicola lignicola CBS 123094</name>
    <dbReference type="NCBI Taxonomy" id="1392246"/>
    <lineage>
        <taxon>Eukaryota</taxon>
        <taxon>Fungi</taxon>
        <taxon>Dikarya</taxon>
        <taxon>Ascomycota</taxon>
        <taxon>Pezizomycotina</taxon>
        <taxon>Dothideomycetes</taxon>
        <taxon>Pleosporomycetidae</taxon>
        <taxon>Pleosporales</taxon>
        <taxon>Amniculicolaceae</taxon>
        <taxon>Amniculicola</taxon>
    </lineage>
</organism>
<dbReference type="GO" id="GO:0006351">
    <property type="term" value="P:DNA-templated transcription"/>
    <property type="evidence" value="ECO:0007669"/>
    <property type="project" value="InterPro"/>
</dbReference>
<gene>
    <name evidence="3" type="ORF">P154DRAFT_432372</name>
</gene>
<name>A0A6A5WIU0_9PLEO</name>